<evidence type="ECO:0000256" key="5">
    <source>
        <dbReference type="ARBA" id="ARBA00022801"/>
    </source>
</evidence>
<dbReference type="STRING" id="1618563.UU12_C0036G0002"/>
<dbReference type="AlphaFoldDB" id="A0A0G0T532"/>
<dbReference type="GO" id="GO:0004239">
    <property type="term" value="F:initiator methionyl aminopeptidase activity"/>
    <property type="evidence" value="ECO:0007669"/>
    <property type="project" value="UniProtKB-EC"/>
</dbReference>
<dbReference type="GO" id="GO:0005829">
    <property type="term" value="C:cytosol"/>
    <property type="evidence" value="ECO:0007669"/>
    <property type="project" value="TreeGrafter"/>
</dbReference>
<dbReference type="GO" id="GO:0070006">
    <property type="term" value="F:metalloaminopeptidase activity"/>
    <property type="evidence" value="ECO:0007669"/>
    <property type="project" value="InterPro"/>
</dbReference>
<evidence type="ECO:0000256" key="3">
    <source>
        <dbReference type="ARBA" id="ARBA00022670"/>
    </source>
</evidence>
<dbReference type="SUPFAM" id="SSF55920">
    <property type="entry name" value="Creatinase/aminopeptidase"/>
    <property type="match status" value="1"/>
</dbReference>
<proteinExistence type="inferred from homology"/>
<keyword evidence="2 6" id="KW-0031">Aminopeptidase</keyword>
<evidence type="ECO:0000256" key="4">
    <source>
        <dbReference type="ARBA" id="ARBA00022723"/>
    </source>
</evidence>
<evidence type="ECO:0000313" key="9">
    <source>
        <dbReference type="Proteomes" id="UP000034562"/>
    </source>
</evidence>
<dbReference type="PRINTS" id="PR00599">
    <property type="entry name" value="MAPEPTIDASE"/>
</dbReference>
<comment type="similarity">
    <text evidence="6">Belongs to the peptidase M24A family.</text>
</comment>
<gene>
    <name evidence="8" type="ORF">UU12_C0036G0002</name>
</gene>
<feature type="domain" description="Peptidase M24" evidence="7">
    <location>
        <begin position="13"/>
        <end position="241"/>
    </location>
</feature>
<comment type="catalytic activity">
    <reaction evidence="6">
        <text>Release of N-terminal amino acids, preferentially methionine, from peptides and arylamides.</text>
        <dbReference type="EC" id="3.4.11.18"/>
    </reaction>
</comment>
<dbReference type="InterPro" id="IPR036005">
    <property type="entry name" value="Creatinase/aminopeptidase-like"/>
</dbReference>
<dbReference type="InterPro" id="IPR002467">
    <property type="entry name" value="Pept_M24A_MAP1"/>
</dbReference>
<evidence type="ECO:0000256" key="6">
    <source>
        <dbReference type="RuleBase" id="RU003653"/>
    </source>
</evidence>
<sequence length="249" mass="26961">MIKIKTESEIEIMTAGGKKLVRVKNALKEATKIGVKASDIEELAKKLIKAEGAEGSFDKVPGYSWVTCINVNAGLVHGVPGKEIIFKKGDVVSVDVGLYYKGFHTDTSFSVGLDVTPEIQKFLNVGQNALEAAIRVVKADNYVFDISRAIELTMEAQGYTPIKALVGHGVGRELHEEPQIPCFVPGRIADSSKLVVGMTLAVEVMYAQGSDKVEILPDGWTIAMRDGKISALFEETVVVTQKGPKVLTR</sequence>
<dbReference type="Pfam" id="PF00557">
    <property type="entry name" value="Peptidase_M24"/>
    <property type="match status" value="1"/>
</dbReference>
<dbReference type="PANTHER" id="PTHR43330:SF27">
    <property type="entry name" value="METHIONINE AMINOPEPTIDASE"/>
    <property type="match status" value="1"/>
</dbReference>
<dbReference type="PATRIC" id="fig|1618563.3.peg.600"/>
<dbReference type="Proteomes" id="UP000034562">
    <property type="component" value="Unassembled WGS sequence"/>
</dbReference>
<evidence type="ECO:0000256" key="2">
    <source>
        <dbReference type="ARBA" id="ARBA00022438"/>
    </source>
</evidence>
<dbReference type="EC" id="3.4.11.18" evidence="6"/>
<evidence type="ECO:0000313" key="8">
    <source>
        <dbReference type="EMBL" id="KKR69821.1"/>
    </source>
</evidence>
<comment type="caution">
    <text evidence="8">The sequence shown here is derived from an EMBL/GenBank/DDBJ whole genome shotgun (WGS) entry which is preliminary data.</text>
</comment>
<dbReference type="InterPro" id="IPR001714">
    <property type="entry name" value="Pept_M24_MAP"/>
</dbReference>
<comment type="function">
    <text evidence="1">Removes the N-terminal methionine from nascent proteins. The N-terminal methionine is often cleaved when the second residue in the primary sequence is small and uncharged (Met-Ala-, Cys, Gly, Pro, Ser, Thr, or Val). Requires deformylation of the N(alpha)-formylated initiator methionine before it can be hydrolyzed.</text>
</comment>
<comment type="cofactor">
    <cofactor evidence="6">
        <name>Co(2+)</name>
        <dbReference type="ChEBI" id="CHEBI:48828"/>
    </cofactor>
    <cofactor evidence="6">
        <name>Zn(2+)</name>
        <dbReference type="ChEBI" id="CHEBI:29105"/>
    </cofactor>
    <cofactor evidence="6">
        <name>Mn(2+)</name>
        <dbReference type="ChEBI" id="CHEBI:29035"/>
    </cofactor>
    <cofactor evidence="6">
        <name>Fe(2+)</name>
        <dbReference type="ChEBI" id="CHEBI:29033"/>
    </cofactor>
    <text evidence="6">Binds 2 divalent metal cations per subunit. Has a high-affinity and a low affinity metal-binding site. The true nature of the physiological cofactor is under debate. The enzyme is active with cobalt, zinc, manganese or divalent iron ions.</text>
</comment>
<protein>
    <recommendedName>
        <fullName evidence="6">Methionine aminopeptidase</fullName>
        <ecNumber evidence="6">3.4.11.18</ecNumber>
    </recommendedName>
</protein>
<name>A0A0G0T532_9BACT</name>
<evidence type="ECO:0000259" key="7">
    <source>
        <dbReference type="Pfam" id="PF00557"/>
    </source>
</evidence>
<dbReference type="InterPro" id="IPR000994">
    <property type="entry name" value="Pept_M24"/>
</dbReference>
<accession>A0A0G0T532</accession>
<dbReference type="EMBL" id="LBZK01000036">
    <property type="protein sequence ID" value="KKR69821.1"/>
    <property type="molecule type" value="Genomic_DNA"/>
</dbReference>
<dbReference type="PANTHER" id="PTHR43330">
    <property type="entry name" value="METHIONINE AMINOPEPTIDASE"/>
    <property type="match status" value="1"/>
</dbReference>
<keyword evidence="4 6" id="KW-0479">Metal-binding</keyword>
<reference evidence="8 9" key="1">
    <citation type="journal article" date="2015" name="Nature">
        <title>rRNA introns, odd ribosomes, and small enigmatic genomes across a large radiation of phyla.</title>
        <authorList>
            <person name="Brown C.T."/>
            <person name="Hug L.A."/>
            <person name="Thomas B.C."/>
            <person name="Sharon I."/>
            <person name="Castelle C.J."/>
            <person name="Singh A."/>
            <person name="Wilkins M.J."/>
            <person name="Williams K.H."/>
            <person name="Banfield J.F."/>
        </authorList>
    </citation>
    <scope>NUCLEOTIDE SEQUENCE [LARGE SCALE GENOMIC DNA]</scope>
</reference>
<keyword evidence="3 6" id="KW-0645">Protease</keyword>
<organism evidence="8 9">
    <name type="scientific">Candidatus Woesebacteria bacterium GW2011_GWA2_40_7b</name>
    <dbReference type="NCBI Taxonomy" id="1618563"/>
    <lineage>
        <taxon>Bacteria</taxon>
        <taxon>Candidatus Woeseibacteriota</taxon>
    </lineage>
</organism>
<evidence type="ECO:0000256" key="1">
    <source>
        <dbReference type="ARBA" id="ARBA00002521"/>
    </source>
</evidence>
<dbReference type="Gene3D" id="3.90.230.10">
    <property type="entry name" value="Creatinase/methionine aminopeptidase superfamily"/>
    <property type="match status" value="1"/>
</dbReference>
<keyword evidence="5" id="KW-0378">Hydrolase</keyword>
<dbReference type="GO" id="GO:0006508">
    <property type="term" value="P:proteolysis"/>
    <property type="evidence" value="ECO:0007669"/>
    <property type="project" value="UniProtKB-KW"/>
</dbReference>
<dbReference type="GO" id="GO:0046872">
    <property type="term" value="F:metal ion binding"/>
    <property type="evidence" value="ECO:0007669"/>
    <property type="project" value="UniProtKB-KW"/>
</dbReference>
<dbReference type="NCBIfam" id="TIGR00500">
    <property type="entry name" value="met_pdase_I"/>
    <property type="match status" value="1"/>
</dbReference>